<proteinExistence type="predicted"/>
<evidence type="ECO:0000313" key="1">
    <source>
        <dbReference type="EMBL" id="MBL6450020.1"/>
    </source>
</evidence>
<dbReference type="Proteomes" id="UP000614216">
    <property type="component" value="Unassembled WGS sequence"/>
</dbReference>
<gene>
    <name evidence="1" type="ORF">JMN32_27145</name>
</gene>
<dbReference type="SUPFAM" id="SSF48452">
    <property type="entry name" value="TPR-like"/>
    <property type="match status" value="1"/>
</dbReference>
<dbReference type="Pfam" id="PF13181">
    <property type="entry name" value="TPR_8"/>
    <property type="match status" value="1"/>
</dbReference>
<dbReference type="AlphaFoldDB" id="A0A937KH09"/>
<evidence type="ECO:0000313" key="2">
    <source>
        <dbReference type="Proteomes" id="UP000614216"/>
    </source>
</evidence>
<comment type="caution">
    <text evidence="1">The sequence shown here is derived from an EMBL/GenBank/DDBJ whole genome shotgun (WGS) entry which is preliminary data.</text>
</comment>
<dbReference type="InterPro" id="IPR019734">
    <property type="entry name" value="TPR_rpt"/>
</dbReference>
<dbReference type="Gene3D" id="1.25.40.10">
    <property type="entry name" value="Tetratricopeptide repeat domain"/>
    <property type="match status" value="1"/>
</dbReference>
<dbReference type="EMBL" id="JAEUGD010000068">
    <property type="protein sequence ID" value="MBL6450020.1"/>
    <property type="molecule type" value="Genomic_DNA"/>
</dbReference>
<organism evidence="1 2">
    <name type="scientific">Fulvivirga marina</name>
    <dbReference type="NCBI Taxonomy" id="2494733"/>
    <lineage>
        <taxon>Bacteria</taxon>
        <taxon>Pseudomonadati</taxon>
        <taxon>Bacteroidota</taxon>
        <taxon>Cytophagia</taxon>
        <taxon>Cytophagales</taxon>
        <taxon>Fulvivirgaceae</taxon>
        <taxon>Fulvivirga</taxon>
    </lineage>
</organism>
<dbReference type="InterPro" id="IPR011990">
    <property type="entry name" value="TPR-like_helical_dom_sf"/>
</dbReference>
<accession>A0A937KH09</accession>
<name>A0A937KH09_9BACT</name>
<keyword evidence="2" id="KW-1185">Reference proteome</keyword>
<sequence length="108" mass="13038">MNSSRLNQLLDFLKEDPNDPFTIYAIATEYRFEEIEKSRMYYEQLLMNHPDYLPTYYHVAQLYQQLELTELAKQTFEKGIELAKKQENSLSLRELQNAYNELLFEEDE</sequence>
<dbReference type="RefSeq" id="WP_202859562.1">
    <property type="nucleotide sequence ID" value="NZ_JAEUGD010000068.1"/>
</dbReference>
<protein>
    <submittedName>
        <fullName evidence="1">Tetratricopeptide repeat protein</fullName>
    </submittedName>
</protein>
<reference evidence="1" key="1">
    <citation type="submission" date="2021-01" db="EMBL/GenBank/DDBJ databases">
        <title>Fulvivirga kasyanovii gen. nov., sp nov., a novel member of the phylum Bacteroidetes isolated from seawater in a mussel farm.</title>
        <authorList>
            <person name="Zhao L.-H."/>
            <person name="Wang Z.-J."/>
        </authorList>
    </citation>
    <scope>NUCLEOTIDE SEQUENCE</scope>
    <source>
        <strain evidence="1">29W222</strain>
    </source>
</reference>